<dbReference type="Gene3D" id="3.80.10.10">
    <property type="entry name" value="Ribonuclease Inhibitor"/>
    <property type="match status" value="1"/>
</dbReference>
<dbReference type="AlphaFoldDB" id="A0A1J3JEU7"/>
<evidence type="ECO:0000313" key="3">
    <source>
        <dbReference type="EMBL" id="JAU90955.1"/>
    </source>
</evidence>
<dbReference type="PANTHER" id="PTHR31900:SF34">
    <property type="entry name" value="EMB|CAB62440.1-RELATED"/>
    <property type="match status" value="1"/>
</dbReference>
<organism evidence="3">
    <name type="scientific">Noccaea caerulescens</name>
    <name type="common">Alpine penny-cress</name>
    <name type="synonym">Thlaspi caerulescens</name>
    <dbReference type="NCBI Taxonomy" id="107243"/>
    <lineage>
        <taxon>Eukaryota</taxon>
        <taxon>Viridiplantae</taxon>
        <taxon>Streptophyta</taxon>
        <taxon>Embryophyta</taxon>
        <taxon>Tracheophyta</taxon>
        <taxon>Spermatophyta</taxon>
        <taxon>Magnoliopsida</taxon>
        <taxon>eudicotyledons</taxon>
        <taxon>Gunneridae</taxon>
        <taxon>Pentapetalae</taxon>
        <taxon>rosids</taxon>
        <taxon>malvids</taxon>
        <taxon>Brassicales</taxon>
        <taxon>Brassicaceae</taxon>
        <taxon>Coluteocarpeae</taxon>
        <taxon>Noccaea</taxon>
    </lineage>
</organism>
<dbReference type="PROSITE" id="PS50181">
    <property type="entry name" value="FBOX"/>
    <property type="match status" value="1"/>
</dbReference>
<dbReference type="InterPro" id="IPR001810">
    <property type="entry name" value="F-box_dom"/>
</dbReference>
<evidence type="ECO:0000259" key="2">
    <source>
        <dbReference type="PROSITE" id="PS50181"/>
    </source>
</evidence>
<dbReference type="InterPro" id="IPR006566">
    <property type="entry name" value="FBD"/>
</dbReference>
<dbReference type="Pfam" id="PF00646">
    <property type="entry name" value="F-box"/>
    <property type="match status" value="1"/>
</dbReference>
<gene>
    <name evidence="3" type="ORF">MP_TR26772_c0_g1_i1_g.79079</name>
</gene>
<evidence type="ECO:0000256" key="1">
    <source>
        <dbReference type="SAM" id="SignalP"/>
    </source>
</evidence>
<keyword evidence="1" id="KW-0732">Signal</keyword>
<dbReference type="InterPro" id="IPR036047">
    <property type="entry name" value="F-box-like_dom_sf"/>
</dbReference>
<dbReference type="InterPro" id="IPR053781">
    <property type="entry name" value="F-box_AtFBL13-like"/>
</dbReference>
<proteinExistence type="predicted"/>
<sequence length="493" mass="56966">MLGRLLLILISSVHVTYAISMLLKQTSQRFVKKSCLRIGGEDKISALPDDLLVHILLLVSTEDAVRTMILSKRWRFVWTMVPKLGYREINDDTHKVITSGLFGRFLGPLFGKRDQQRSIWRFVDESLQLHKAPILELLAIELGPRCPVNVDVEKWIVNAVDRRVRELGLVLNWSSEPTSLSKRLYTCDTLVKLYLSYKIVVDVPSPVCLPSLKSLSLQFVVYKDEDSLVRLLSNCPVLTHLGVDRHHHDNLTNFTIKVPSLEYLLYDYVELGEVDNQVIGGSLVIDSPALKRISFRDFSEDSCSLEDRPRLEKASINVYHDLDDKFMRSLSSVMYLELGLSVATVAWCNAINYSQLIECKLTLLHDFDWLESLMMFLHKSPNLKVLFIDQTFIPLEEDFSLTWNKPCLVPRCLLTHLEVFEWEIYRGRSEEKKALRYIFSKSRCLKRAGISLESTCNPKDREMMVKEIESMFRVSKSSQLLFFTHLEYMTSEL</sequence>
<dbReference type="Pfam" id="PF24758">
    <property type="entry name" value="LRR_At5g56370"/>
    <property type="match status" value="1"/>
</dbReference>
<dbReference type="InterPro" id="IPR032675">
    <property type="entry name" value="LRR_dom_sf"/>
</dbReference>
<dbReference type="SUPFAM" id="SSF81383">
    <property type="entry name" value="F-box domain"/>
    <property type="match status" value="1"/>
</dbReference>
<dbReference type="InterPro" id="IPR055411">
    <property type="entry name" value="LRR_FXL15/At3g58940/PEG3-like"/>
</dbReference>
<accession>A0A1J3JEU7</accession>
<dbReference type="Pfam" id="PF08387">
    <property type="entry name" value="FBD"/>
    <property type="match status" value="1"/>
</dbReference>
<dbReference type="PANTHER" id="PTHR31900">
    <property type="entry name" value="F-BOX/RNI SUPERFAMILY PROTEIN-RELATED"/>
    <property type="match status" value="1"/>
</dbReference>
<name>A0A1J3JEU7_NOCCA</name>
<feature type="domain" description="F-box" evidence="2">
    <location>
        <begin position="41"/>
        <end position="89"/>
    </location>
</feature>
<reference evidence="3" key="1">
    <citation type="submission" date="2016-07" db="EMBL/GenBank/DDBJ databases">
        <title>De novo transcriptome assembly of four accessions of the metal hyperaccumulator plant Noccaea caerulescens.</title>
        <authorList>
            <person name="Blande D."/>
            <person name="Halimaa P."/>
            <person name="Tervahauta A.I."/>
            <person name="Aarts M.G."/>
            <person name="Karenlampi S.O."/>
        </authorList>
    </citation>
    <scope>NUCLEOTIDE SEQUENCE</scope>
</reference>
<dbReference type="InterPro" id="IPR050232">
    <property type="entry name" value="FBL13/AtMIF1-like"/>
</dbReference>
<dbReference type="SUPFAM" id="SSF52047">
    <property type="entry name" value="RNI-like"/>
    <property type="match status" value="1"/>
</dbReference>
<dbReference type="EMBL" id="GEVM01014983">
    <property type="protein sequence ID" value="JAU90955.1"/>
    <property type="molecule type" value="Transcribed_RNA"/>
</dbReference>
<protein>
    <submittedName>
        <fullName evidence="3">Putative F-box/FBD/LRR-repeat protein</fullName>
    </submittedName>
</protein>
<dbReference type="CDD" id="cd22160">
    <property type="entry name" value="F-box_AtFBL13-like"/>
    <property type="match status" value="1"/>
</dbReference>
<dbReference type="SMART" id="SM00579">
    <property type="entry name" value="FBD"/>
    <property type="match status" value="1"/>
</dbReference>
<feature type="signal peptide" evidence="1">
    <location>
        <begin position="1"/>
        <end position="18"/>
    </location>
</feature>
<feature type="chain" id="PRO_5009623940" evidence="1">
    <location>
        <begin position="19"/>
        <end position="493"/>
    </location>
</feature>